<name>A0ACB1AH84_MELEN</name>
<protein>
    <submittedName>
        <fullName evidence="1">Uncharacterized protein</fullName>
    </submittedName>
</protein>
<evidence type="ECO:0000313" key="1">
    <source>
        <dbReference type="EMBL" id="CAK5090897.1"/>
    </source>
</evidence>
<gene>
    <name evidence="1" type="ORF">MENTE1834_LOCUS38709</name>
</gene>
<accession>A0ACB1AH84</accession>
<proteinExistence type="predicted"/>
<evidence type="ECO:0000313" key="2">
    <source>
        <dbReference type="Proteomes" id="UP001497535"/>
    </source>
</evidence>
<organism evidence="1 2">
    <name type="scientific">Meloidogyne enterolobii</name>
    <name type="common">Root-knot nematode worm</name>
    <name type="synonym">Meloidogyne mayaguensis</name>
    <dbReference type="NCBI Taxonomy" id="390850"/>
    <lineage>
        <taxon>Eukaryota</taxon>
        <taxon>Metazoa</taxon>
        <taxon>Ecdysozoa</taxon>
        <taxon>Nematoda</taxon>
        <taxon>Chromadorea</taxon>
        <taxon>Rhabditida</taxon>
        <taxon>Tylenchina</taxon>
        <taxon>Tylenchomorpha</taxon>
        <taxon>Tylenchoidea</taxon>
        <taxon>Meloidogynidae</taxon>
        <taxon>Meloidogyninae</taxon>
        <taxon>Meloidogyne</taxon>
    </lineage>
</organism>
<dbReference type="Proteomes" id="UP001497535">
    <property type="component" value="Unassembled WGS sequence"/>
</dbReference>
<dbReference type="EMBL" id="CAVMJV010000084">
    <property type="protein sequence ID" value="CAK5090897.1"/>
    <property type="molecule type" value="Genomic_DNA"/>
</dbReference>
<comment type="caution">
    <text evidence="1">The sequence shown here is derived from an EMBL/GenBank/DDBJ whole genome shotgun (WGS) entry which is preliminary data.</text>
</comment>
<keyword evidence="2" id="KW-1185">Reference proteome</keyword>
<reference evidence="1" key="1">
    <citation type="submission" date="2023-11" db="EMBL/GenBank/DDBJ databases">
        <authorList>
            <person name="Poullet M."/>
        </authorList>
    </citation>
    <scope>NUCLEOTIDE SEQUENCE</scope>
    <source>
        <strain evidence="1">E1834</strain>
    </source>
</reference>
<sequence length="96" mass="11398">MIFWTIVRFFTKKAISFTKQIRCPSHTVEMLIVVIKNNWGIKLFLSIFEDRFFGKFTKDINFKQAYVQCIPIIDHFGNPVLRIIAWLIKRSSNISQ</sequence>